<evidence type="ECO:0000256" key="5">
    <source>
        <dbReference type="ARBA" id="ARBA00022989"/>
    </source>
</evidence>
<evidence type="ECO:0000256" key="4">
    <source>
        <dbReference type="ARBA" id="ARBA00022692"/>
    </source>
</evidence>
<dbReference type="CDD" id="cd06261">
    <property type="entry name" value="TM_PBP2"/>
    <property type="match status" value="1"/>
</dbReference>
<dbReference type="InterPro" id="IPR000515">
    <property type="entry name" value="MetI-like"/>
</dbReference>
<evidence type="ECO:0000259" key="8">
    <source>
        <dbReference type="PROSITE" id="PS50928"/>
    </source>
</evidence>
<comment type="caution">
    <text evidence="9">The sequence shown here is derived from an EMBL/GenBank/DDBJ whole genome shotgun (WGS) entry which is preliminary data.</text>
</comment>
<accession>A0A4R8UFU5</accession>
<dbReference type="PROSITE" id="PS50928">
    <property type="entry name" value="ABC_TM1"/>
    <property type="match status" value="1"/>
</dbReference>
<keyword evidence="5 7" id="KW-1133">Transmembrane helix</keyword>
<dbReference type="Proteomes" id="UP000297866">
    <property type="component" value="Unassembled WGS sequence"/>
</dbReference>
<organism evidence="9 10">
    <name type="scientific">Cryobacterium tagatosivorans</name>
    <dbReference type="NCBI Taxonomy" id="1259199"/>
    <lineage>
        <taxon>Bacteria</taxon>
        <taxon>Bacillati</taxon>
        <taxon>Actinomycetota</taxon>
        <taxon>Actinomycetes</taxon>
        <taxon>Micrococcales</taxon>
        <taxon>Microbacteriaceae</taxon>
        <taxon>Cryobacterium</taxon>
    </lineage>
</organism>
<proteinExistence type="inferred from homology"/>
<keyword evidence="10" id="KW-1185">Reference proteome</keyword>
<dbReference type="OrthoDB" id="9778910at2"/>
<feature type="transmembrane region" description="Helical" evidence="7">
    <location>
        <begin position="99"/>
        <end position="119"/>
    </location>
</feature>
<dbReference type="Gene3D" id="1.10.3720.10">
    <property type="entry name" value="MetI-like"/>
    <property type="match status" value="1"/>
</dbReference>
<evidence type="ECO:0000313" key="10">
    <source>
        <dbReference type="Proteomes" id="UP000297866"/>
    </source>
</evidence>
<evidence type="ECO:0000256" key="6">
    <source>
        <dbReference type="ARBA" id="ARBA00023136"/>
    </source>
</evidence>
<dbReference type="EMBL" id="SOEZ01000044">
    <property type="protein sequence ID" value="TFB51070.1"/>
    <property type="molecule type" value="Genomic_DNA"/>
</dbReference>
<dbReference type="GO" id="GO:0055085">
    <property type="term" value="P:transmembrane transport"/>
    <property type="evidence" value="ECO:0007669"/>
    <property type="project" value="InterPro"/>
</dbReference>
<dbReference type="Pfam" id="PF00528">
    <property type="entry name" value="BPD_transp_1"/>
    <property type="match status" value="1"/>
</dbReference>
<gene>
    <name evidence="9" type="ORF">E3O23_09055</name>
</gene>
<dbReference type="RefSeq" id="WP_134490273.1">
    <property type="nucleotide sequence ID" value="NZ_SOEZ01000044.1"/>
</dbReference>
<dbReference type="PANTHER" id="PTHR43163">
    <property type="entry name" value="DIPEPTIDE TRANSPORT SYSTEM PERMEASE PROTEIN DPPB-RELATED"/>
    <property type="match status" value="1"/>
</dbReference>
<feature type="transmembrane region" description="Helical" evidence="7">
    <location>
        <begin position="12"/>
        <end position="30"/>
    </location>
</feature>
<feature type="transmembrane region" description="Helical" evidence="7">
    <location>
        <begin position="140"/>
        <end position="161"/>
    </location>
</feature>
<feature type="transmembrane region" description="Helical" evidence="7">
    <location>
        <begin position="181"/>
        <end position="200"/>
    </location>
</feature>
<feature type="domain" description="ABC transmembrane type-1" evidence="8">
    <location>
        <begin position="95"/>
        <end position="303"/>
    </location>
</feature>
<dbReference type="Pfam" id="PF19300">
    <property type="entry name" value="BPD_transp_1_N"/>
    <property type="match status" value="1"/>
</dbReference>
<dbReference type="AlphaFoldDB" id="A0A4R8UFU5"/>
<dbReference type="SUPFAM" id="SSF161098">
    <property type="entry name" value="MetI-like"/>
    <property type="match status" value="1"/>
</dbReference>
<comment type="subcellular location">
    <subcellularLocation>
        <location evidence="1 7">Cell membrane</location>
        <topology evidence="1 7">Multi-pass membrane protein</topology>
    </subcellularLocation>
</comment>
<feature type="transmembrane region" description="Helical" evidence="7">
    <location>
        <begin position="279"/>
        <end position="299"/>
    </location>
</feature>
<keyword evidence="6 7" id="KW-0472">Membrane</keyword>
<evidence type="ECO:0000256" key="3">
    <source>
        <dbReference type="ARBA" id="ARBA00022475"/>
    </source>
</evidence>
<comment type="similarity">
    <text evidence="7">Belongs to the binding-protein-dependent transport system permease family.</text>
</comment>
<keyword evidence="2 7" id="KW-0813">Transport</keyword>
<dbReference type="InterPro" id="IPR045621">
    <property type="entry name" value="BPD_transp_1_N"/>
</dbReference>
<dbReference type="InterPro" id="IPR035906">
    <property type="entry name" value="MetI-like_sf"/>
</dbReference>
<protein>
    <submittedName>
        <fullName evidence="9">ABC transporter permease</fullName>
    </submittedName>
</protein>
<evidence type="ECO:0000256" key="7">
    <source>
        <dbReference type="RuleBase" id="RU363032"/>
    </source>
</evidence>
<dbReference type="GO" id="GO:0005886">
    <property type="term" value="C:plasma membrane"/>
    <property type="evidence" value="ECO:0007669"/>
    <property type="project" value="UniProtKB-SubCell"/>
</dbReference>
<reference evidence="9 10" key="1">
    <citation type="submission" date="2019-03" db="EMBL/GenBank/DDBJ databases">
        <title>Genomics of glacier-inhabiting Cryobacterium strains.</title>
        <authorList>
            <person name="Liu Q."/>
            <person name="Xin Y.-H."/>
        </authorList>
    </citation>
    <scope>NUCLEOTIDE SEQUENCE [LARGE SCALE GENOMIC DNA]</scope>
    <source>
        <strain evidence="9 10">Sr47</strain>
    </source>
</reference>
<evidence type="ECO:0000256" key="1">
    <source>
        <dbReference type="ARBA" id="ARBA00004651"/>
    </source>
</evidence>
<name>A0A4R8UFU5_9MICO</name>
<dbReference type="PANTHER" id="PTHR43163:SF3">
    <property type="entry name" value="PEPTIDE ABC TRANSPORTER PERMEASE PROTEIN"/>
    <property type="match status" value="1"/>
</dbReference>
<evidence type="ECO:0000313" key="9">
    <source>
        <dbReference type="EMBL" id="TFB51070.1"/>
    </source>
</evidence>
<keyword evidence="3" id="KW-1003">Cell membrane</keyword>
<sequence length="315" mass="33619">MIRYLLGRIPSILLVIFLASIVAFILPRLAPGDPAVVMAGPDPTPEQVEAVREAAGFNRPLIEQYLSWVLGLFRGDLGVSFILNRPIGELILSRVESTLQLAGLAAVFMILLGFALGILGGSRLRRGSRLALDMFNTAMLATPPFLVALVLILVFGIWLRILPVSGEVGLSENFGLGLQYLLLPAAALALTQAAVVGRLLQTSMLTTRGEEFIDLAVAKGASPARVTFRHVLPASLDAAIVSIGLRIGELLSGAIIIEAIFARNGLGQLAVQAVNNRDYFLIQTLVIGAVVIAVLSQLISEVVMASLDPRIRLES</sequence>
<evidence type="ECO:0000256" key="2">
    <source>
        <dbReference type="ARBA" id="ARBA00022448"/>
    </source>
</evidence>
<keyword evidence="4 7" id="KW-0812">Transmembrane</keyword>